<feature type="transmembrane region" description="Helical" evidence="9">
    <location>
        <begin position="64"/>
        <end position="82"/>
    </location>
</feature>
<dbReference type="SUPFAM" id="SSF57850">
    <property type="entry name" value="RING/U-box"/>
    <property type="match status" value="1"/>
</dbReference>
<evidence type="ECO:0000313" key="11">
    <source>
        <dbReference type="EMBL" id="EKX73729.1"/>
    </source>
</evidence>
<gene>
    <name evidence="11" type="ORF">BEWA_037650</name>
</gene>
<keyword evidence="7 9" id="KW-0472">Membrane</keyword>
<evidence type="ECO:0000256" key="5">
    <source>
        <dbReference type="ARBA" id="ARBA00022833"/>
    </source>
</evidence>
<dbReference type="KEGG" id="beq:BEWA_037650"/>
<dbReference type="OrthoDB" id="9984778at2759"/>
<dbReference type="EMBL" id="ACOU01000002">
    <property type="protein sequence ID" value="EKX73729.1"/>
    <property type="molecule type" value="Genomic_DNA"/>
</dbReference>
<protein>
    <recommendedName>
        <fullName evidence="10">RING-type domain-containing protein</fullName>
    </recommendedName>
</protein>
<evidence type="ECO:0000256" key="4">
    <source>
        <dbReference type="ARBA" id="ARBA00022771"/>
    </source>
</evidence>
<dbReference type="VEuPathDB" id="PiroplasmaDB:BEWA_037650"/>
<dbReference type="InterPro" id="IPR013083">
    <property type="entry name" value="Znf_RING/FYVE/PHD"/>
</dbReference>
<dbReference type="STRING" id="1537102.L1LEM1"/>
<dbReference type="InterPro" id="IPR001841">
    <property type="entry name" value="Znf_RING"/>
</dbReference>
<evidence type="ECO:0000256" key="3">
    <source>
        <dbReference type="ARBA" id="ARBA00022723"/>
    </source>
</evidence>
<keyword evidence="2 9" id="KW-0812">Transmembrane</keyword>
<evidence type="ECO:0000256" key="1">
    <source>
        <dbReference type="ARBA" id="ARBA00004370"/>
    </source>
</evidence>
<keyword evidence="5" id="KW-0862">Zinc</keyword>
<reference evidence="11 12" key="1">
    <citation type="journal article" date="2012" name="BMC Genomics">
        <title>Comparative genomic analysis and phylogenetic position of Theileria equi.</title>
        <authorList>
            <person name="Kappmeyer L.S."/>
            <person name="Thiagarajan M."/>
            <person name="Herndon D.R."/>
            <person name="Ramsay J.D."/>
            <person name="Caler E."/>
            <person name="Djikeng A."/>
            <person name="Gillespie J.J."/>
            <person name="Lau A.O."/>
            <person name="Roalson E.H."/>
            <person name="Silva J.C."/>
            <person name="Silva M.G."/>
            <person name="Suarez C.E."/>
            <person name="Ueti M.W."/>
            <person name="Nene V.M."/>
            <person name="Mealey R.H."/>
            <person name="Knowles D.P."/>
            <person name="Brayton K.A."/>
        </authorList>
    </citation>
    <scope>NUCLEOTIDE SEQUENCE [LARGE SCALE GENOMIC DNA]</scope>
    <source>
        <strain evidence="11 12">WA</strain>
    </source>
</reference>
<dbReference type="PANTHER" id="PTHR46539:SF1">
    <property type="entry name" value="E3 UBIQUITIN-PROTEIN LIGASE ATL42"/>
    <property type="match status" value="1"/>
</dbReference>
<dbReference type="GO" id="GO:0008270">
    <property type="term" value="F:zinc ion binding"/>
    <property type="evidence" value="ECO:0007669"/>
    <property type="project" value="UniProtKB-KW"/>
</dbReference>
<keyword evidence="4 8" id="KW-0863">Zinc-finger</keyword>
<dbReference type="RefSeq" id="XP_004833181.1">
    <property type="nucleotide sequence ID" value="XM_004833124.1"/>
</dbReference>
<dbReference type="eggNOG" id="KOG4628">
    <property type="taxonomic scope" value="Eukaryota"/>
</dbReference>
<evidence type="ECO:0000256" key="6">
    <source>
        <dbReference type="ARBA" id="ARBA00022989"/>
    </source>
</evidence>
<feature type="transmembrane region" description="Helical" evidence="9">
    <location>
        <begin position="155"/>
        <end position="173"/>
    </location>
</feature>
<keyword evidence="3" id="KW-0479">Metal-binding</keyword>
<dbReference type="Pfam" id="PF13639">
    <property type="entry name" value="zf-RING_2"/>
    <property type="match status" value="1"/>
</dbReference>
<evidence type="ECO:0000256" key="7">
    <source>
        <dbReference type="ARBA" id="ARBA00023136"/>
    </source>
</evidence>
<dbReference type="Proteomes" id="UP000031512">
    <property type="component" value="Unassembled WGS sequence"/>
</dbReference>
<feature type="domain" description="RING-type" evidence="10">
    <location>
        <begin position="241"/>
        <end position="281"/>
    </location>
</feature>
<dbReference type="PROSITE" id="PS50089">
    <property type="entry name" value="ZF_RING_2"/>
    <property type="match status" value="1"/>
</dbReference>
<sequence length="286" mass="33545">MATSEATRTNLGSGLEVDNLCLGPIVEYFVCLRNFRRGNRSARRQYNDALMDLILISPKKSLKFIKSSITFAALINVMLLVSDFKIMKFDNTLCLRCIRIMKLWLYTYRSLLFLQLIIRSLFIYIFTRLSNRTYQEITYCMSVVTNGRGWSWSKALTSFSYVWYAIGIMLYKFPTFCNKRWLYQLIFYVIMANVIRFIFTVVLYYFTFPPVSTYTRSNHFKSVTFPEVQFKDAVNNRSTVCGICLDSFQDSDKLRVFNCQHGYHSACIDLWLLKSALCPLCMKRVC</sequence>
<feature type="transmembrane region" description="Helical" evidence="9">
    <location>
        <begin position="103"/>
        <end position="126"/>
    </location>
</feature>
<evidence type="ECO:0000313" key="12">
    <source>
        <dbReference type="Proteomes" id="UP000031512"/>
    </source>
</evidence>
<dbReference type="GeneID" id="15806652"/>
<dbReference type="Gene3D" id="3.30.40.10">
    <property type="entry name" value="Zinc/RING finger domain, C3HC4 (zinc finger)"/>
    <property type="match status" value="1"/>
</dbReference>
<accession>L1LEM1</accession>
<evidence type="ECO:0000256" key="2">
    <source>
        <dbReference type="ARBA" id="ARBA00022692"/>
    </source>
</evidence>
<keyword evidence="6 9" id="KW-1133">Transmembrane helix</keyword>
<evidence type="ECO:0000256" key="8">
    <source>
        <dbReference type="PROSITE-ProRule" id="PRU00175"/>
    </source>
</evidence>
<dbReference type="AlphaFoldDB" id="L1LEM1"/>
<evidence type="ECO:0000256" key="9">
    <source>
        <dbReference type="SAM" id="Phobius"/>
    </source>
</evidence>
<dbReference type="PANTHER" id="PTHR46539">
    <property type="entry name" value="E3 UBIQUITIN-PROTEIN LIGASE ATL42"/>
    <property type="match status" value="1"/>
</dbReference>
<dbReference type="SMART" id="SM00184">
    <property type="entry name" value="RING"/>
    <property type="match status" value="1"/>
</dbReference>
<dbReference type="GO" id="GO:0016020">
    <property type="term" value="C:membrane"/>
    <property type="evidence" value="ECO:0007669"/>
    <property type="project" value="UniProtKB-SubCell"/>
</dbReference>
<comment type="subcellular location">
    <subcellularLocation>
        <location evidence="1">Membrane</location>
    </subcellularLocation>
</comment>
<organism evidence="11 12">
    <name type="scientific">Theileria equi strain WA</name>
    <dbReference type="NCBI Taxonomy" id="1537102"/>
    <lineage>
        <taxon>Eukaryota</taxon>
        <taxon>Sar</taxon>
        <taxon>Alveolata</taxon>
        <taxon>Apicomplexa</taxon>
        <taxon>Aconoidasida</taxon>
        <taxon>Piroplasmida</taxon>
        <taxon>Theileriidae</taxon>
        <taxon>Theileria</taxon>
    </lineage>
</organism>
<feature type="transmembrane region" description="Helical" evidence="9">
    <location>
        <begin position="185"/>
        <end position="206"/>
    </location>
</feature>
<comment type="caution">
    <text evidence="11">The sequence shown here is derived from an EMBL/GenBank/DDBJ whole genome shotgun (WGS) entry which is preliminary data.</text>
</comment>
<proteinExistence type="predicted"/>
<evidence type="ECO:0000259" key="10">
    <source>
        <dbReference type="PROSITE" id="PS50089"/>
    </source>
</evidence>
<name>L1LEM1_THEEQ</name>
<keyword evidence="12" id="KW-1185">Reference proteome</keyword>